<accession>A0A6J7DP79</accession>
<reference evidence="1" key="1">
    <citation type="submission" date="2020-05" db="EMBL/GenBank/DDBJ databases">
        <authorList>
            <person name="Chiriac C."/>
            <person name="Salcher M."/>
            <person name="Ghai R."/>
            <person name="Kavagutti S V."/>
        </authorList>
    </citation>
    <scope>NUCLEOTIDE SEQUENCE</scope>
</reference>
<proteinExistence type="predicted"/>
<gene>
    <name evidence="1" type="ORF">UFOPK3364_00823</name>
</gene>
<protein>
    <submittedName>
        <fullName evidence="1">Unannotated protein</fullName>
    </submittedName>
</protein>
<dbReference type="AlphaFoldDB" id="A0A6J7DP79"/>
<evidence type="ECO:0000313" key="1">
    <source>
        <dbReference type="EMBL" id="CAB4872441.1"/>
    </source>
</evidence>
<dbReference type="EMBL" id="CAFBLO010000083">
    <property type="protein sequence ID" value="CAB4872441.1"/>
    <property type="molecule type" value="Genomic_DNA"/>
</dbReference>
<sequence length="64" mass="6574">MAPEMATPARFHTYDTVAVGVQAAMAAVRVLPCATVPEIVGVGVFENTPRAMDSVSRLVTGAAA</sequence>
<name>A0A6J7DP79_9ZZZZ</name>
<organism evidence="1">
    <name type="scientific">freshwater metagenome</name>
    <dbReference type="NCBI Taxonomy" id="449393"/>
    <lineage>
        <taxon>unclassified sequences</taxon>
        <taxon>metagenomes</taxon>
        <taxon>ecological metagenomes</taxon>
    </lineage>
</organism>